<reference evidence="1" key="1">
    <citation type="submission" date="2024-06" db="EMBL/GenBank/DDBJ databases">
        <title>Diversity, functionality, and evolutionary history of bacterial symbionts in false click beetles (Coleoptera, Throscidae).</title>
        <authorList>
            <person name="Wierz J.C."/>
            <person name="Malm H."/>
            <person name="Kaltenpoth M."/>
            <person name="Engl T."/>
        </authorList>
    </citation>
    <scope>NUCLEOTIDE SEQUENCE</scope>
    <source>
        <strain evidence="1">Tder</strain>
    </source>
</reference>
<evidence type="ECO:0008006" key="2">
    <source>
        <dbReference type="Google" id="ProtNLM"/>
    </source>
</evidence>
<evidence type="ECO:0000313" key="1">
    <source>
        <dbReference type="EMBL" id="XBT18559.1"/>
    </source>
</evidence>
<protein>
    <recommendedName>
        <fullName evidence="2">50S ribosomal protein L18</fullName>
    </recommendedName>
</protein>
<gene>
    <name evidence="1" type="ORF">ABNO82_00410</name>
</gene>
<dbReference type="Gene3D" id="3.30.420.100">
    <property type="match status" value="1"/>
</dbReference>
<dbReference type="SUPFAM" id="SSF53137">
    <property type="entry name" value="Translational machinery components"/>
    <property type="match status" value="1"/>
</dbReference>
<accession>A0AAU7QS92</accession>
<proteinExistence type="predicted"/>
<name>A0AAU7QS92_9FLAO</name>
<dbReference type="EMBL" id="CP157895">
    <property type="protein sequence ID" value="XBT18559.1"/>
    <property type="molecule type" value="Genomic_DNA"/>
</dbReference>
<sequence length="37" mass="4519">MNKYKLSIFKSNKHLYIQIINIIKNNTIMFFTTNKKK</sequence>
<organism evidence="1">
    <name type="scientific">Candidatus Shikimatogenerans sp. Tder</name>
    <dbReference type="NCBI Taxonomy" id="3158566"/>
    <lineage>
        <taxon>Bacteria</taxon>
        <taxon>Pseudomonadati</taxon>
        <taxon>Bacteroidota</taxon>
        <taxon>Flavobacteriia</taxon>
        <taxon>Flavobacteriales</taxon>
        <taxon>Candidatus Shikimatogenerans</taxon>
    </lineage>
</organism>
<dbReference type="AlphaFoldDB" id="A0AAU7QS92"/>